<evidence type="ECO:0000313" key="2">
    <source>
        <dbReference type="Proteomes" id="UP000185221"/>
    </source>
</evidence>
<accession>A0A1N6DQS2</accession>
<sequence>MYKSIKYIFYLFIIFLFKGCSETEIRSMEVTATAYNSVKEQTSNDPFFTAFGDTLKPGTKVIAISRDLLDSGIHHNMEVTIEGLEGKYKVVDLMNSRWTKKIDIYMGTDISKAKEWGQQKVIISWVPEKENSK</sequence>
<dbReference type="Proteomes" id="UP000185221">
    <property type="component" value="Unassembled WGS sequence"/>
</dbReference>
<dbReference type="STRING" id="226505.SAMN05444394_1278"/>
<proteinExistence type="predicted"/>
<evidence type="ECO:0000313" key="1">
    <source>
        <dbReference type="EMBL" id="SIN73155.1"/>
    </source>
</evidence>
<protein>
    <submittedName>
        <fullName evidence="1">3D (Asp-Asp-Asp) domain-containing protein</fullName>
    </submittedName>
</protein>
<dbReference type="AlphaFoldDB" id="A0A1N6DQS2"/>
<reference evidence="2" key="1">
    <citation type="submission" date="2016-11" db="EMBL/GenBank/DDBJ databases">
        <authorList>
            <person name="Varghese N."/>
            <person name="Submissions S."/>
        </authorList>
    </citation>
    <scope>NUCLEOTIDE SEQUENCE [LARGE SCALE GENOMIC DNA]</scope>
    <source>
        <strain evidence="2">DSM 15292</strain>
    </source>
</reference>
<organism evidence="1 2">
    <name type="scientific">Algoriphagus halophilus</name>
    <dbReference type="NCBI Taxonomy" id="226505"/>
    <lineage>
        <taxon>Bacteria</taxon>
        <taxon>Pseudomonadati</taxon>
        <taxon>Bacteroidota</taxon>
        <taxon>Cytophagia</taxon>
        <taxon>Cytophagales</taxon>
        <taxon>Cyclobacteriaceae</taxon>
        <taxon>Algoriphagus</taxon>
    </lineage>
</organism>
<keyword evidence="2" id="KW-1185">Reference proteome</keyword>
<dbReference type="EMBL" id="FSRC01000001">
    <property type="protein sequence ID" value="SIN73155.1"/>
    <property type="molecule type" value="Genomic_DNA"/>
</dbReference>
<name>A0A1N6DQS2_9BACT</name>
<dbReference type="OrthoDB" id="5624888at2"/>
<dbReference type="CDD" id="cd22784">
    <property type="entry name" value="DPBB_MltA_YuiC-like"/>
    <property type="match status" value="1"/>
</dbReference>
<gene>
    <name evidence="1" type="ORF">SAMN05444394_1278</name>
</gene>